<dbReference type="GeneID" id="20230954"/>
<accession>V4CC07</accession>
<dbReference type="AlphaFoldDB" id="V4CC07"/>
<gene>
    <name evidence="1" type="ORF">LOTGIDRAFT_113415</name>
</gene>
<organism evidence="1 2">
    <name type="scientific">Lottia gigantea</name>
    <name type="common">Giant owl limpet</name>
    <dbReference type="NCBI Taxonomy" id="225164"/>
    <lineage>
        <taxon>Eukaryota</taxon>
        <taxon>Metazoa</taxon>
        <taxon>Spiralia</taxon>
        <taxon>Lophotrochozoa</taxon>
        <taxon>Mollusca</taxon>
        <taxon>Gastropoda</taxon>
        <taxon>Patellogastropoda</taxon>
        <taxon>Lottioidea</taxon>
        <taxon>Lottiidae</taxon>
        <taxon>Lottia</taxon>
    </lineage>
</organism>
<evidence type="ECO:0000313" key="1">
    <source>
        <dbReference type="EMBL" id="ESO99389.1"/>
    </source>
</evidence>
<name>V4CC07_LOTGI</name>
<dbReference type="HOGENOM" id="CLU_2929407_0_0_1"/>
<feature type="non-terminal residue" evidence="1">
    <location>
        <position position="1"/>
    </location>
</feature>
<evidence type="ECO:0000313" key="2">
    <source>
        <dbReference type="Proteomes" id="UP000030746"/>
    </source>
</evidence>
<dbReference type="EMBL" id="KB201037">
    <property type="protein sequence ID" value="ESO99389.1"/>
    <property type="molecule type" value="Genomic_DNA"/>
</dbReference>
<dbReference type="Proteomes" id="UP000030746">
    <property type="component" value="Unassembled WGS sequence"/>
</dbReference>
<dbReference type="KEGG" id="lgi:LOTGIDRAFT_113415"/>
<keyword evidence="2" id="KW-1185">Reference proteome</keyword>
<sequence length="61" mass="7109">NLQVLDNTYHQVSDSNNLQVLDNKYYQVSDSNNLQGQSTRFNLLPCIIGIIRYQTKTTYRV</sequence>
<reference evidence="1 2" key="1">
    <citation type="journal article" date="2013" name="Nature">
        <title>Insights into bilaterian evolution from three spiralian genomes.</title>
        <authorList>
            <person name="Simakov O."/>
            <person name="Marletaz F."/>
            <person name="Cho S.J."/>
            <person name="Edsinger-Gonzales E."/>
            <person name="Havlak P."/>
            <person name="Hellsten U."/>
            <person name="Kuo D.H."/>
            <person name="Larsson T."/>
            <person name="Lv J."/>
            <person name="Arendt D."/>
            <person name="Savage R."/>
            <person name="Osoegawa K."/>
            <person name="de Jong P."/>
            <person name="Grimwood J."/>
            <person name="Chapman J.A."/>
            <person name="Shapiro H."/>
            <person name="Aerts A."/>
            <person name="Otillar R.P."/>
            <person name="Terry A.Y."/>
            <person name="Boore J.L."/>
            <person name="Grigoriev I.V."/>
            <person name="Lindberg D.R."/>
            <person name="Seaver E.C."/>
            <person name="Weisblat D.A."/>
            <person name="Putnam N.H."/>
            <person name="Rokhsar D.S."/>
        </authorList>
    </citation>
    <scope>NUCLEOTIDE SEQUENCE [LARGE SCALE GENOMIC DNA]</scope>
</reference>
<dbReference type="CTD" id="20230954"/>
<protein>
    <submittedName>
        <fullName evidence="1">Uncharacterized protein</fullName>
    </submittedName>
</protein>
<dbReference type="RefSeq" id="XP_009049879.1">
    <property type="nucleotide sequence ID" value="XM_009051631.1"/>
</dbReference>
<proteinExistence type="predicted"/>